<dbReference type="PANTHER" id="PTHR30137">
    <property type="entry name" value="LUCIFERASE-LIKE MONOOXYGENASE"/>
    <property type="match status" value="1"/>
</dbReference>
<dbReference type="PANTHER" id="PTHR30137:SF8">
    <property type="entry name" value="BLR5498 PROTEIN"/>
    <property type="match status" value="1"/>
</dbReference>
<dbReference type="InterPro" id="IPR036661">
    <property type="entry name" value="Luciferase-like_sf"/>
</dbReference>
<feature type="domain" description="Luciferase-like" evidence="3">
    <location>
        <begin position="5"/>
        <end position="311"/>
    </location>
</feature>
<dbReference type="CDD" id="cd01097">
    <property type="entry name" value="Tetrahydromethanopterin_reductase"/>
    <property type="match status" value="1"/>
</dbReference>
<dbReference type="GO" id="GO:0016705">
    <property type="term" value="F:oxidoreductase activity, acting on paired donors, with incorporation or reduction of molecular oxygen"/>
    <property type="evidence" value="ECO:0007669"/>
    <property type="project" value="InterPro"/>
</dbReference>
<comment type="caution">
    <text evidence="4">The sequence shown here is derived from an EMBL/GenBank/DDBJ whole genome shotgun (WGS) entry which is preliminary data.</text>
</comment>
<dbReference type="RefSeq" id="WP_111440153.1">
    <property type="nucleotide sequence ID" value="NZ_QKZI01000006.1"/>
</dbReference>
<keyword evidence="2" id="KW-0503">Monooxygenase</keyword>
<dbReference type="EMBL" id="QKZI01000006">
    <property type="protein sequence ID" value="PZX03692.1"/>
    <property type="molecule type" value="Genomic_DNA"/>
</dbReference>
<keyword evidence="1" id="KW-0560">Oxidoreductase</keyword>
<dbReference type="SUPFAM" id="SSF51679">
    <property type="entry name" value="Bacterial luciferase-like"/>
    <property type="match status" value="1"/>
</dbReference>
<dbReference type="Proteomes" id="UP000248646">
    <property type="component" value="Unassembled WGS sequence"/>
</dbReference>
<sequence length="349" mass="38719">MGKGMEIGVYTFGDIGMDPTTGKTISAKQRMHEVIELGKLADESGLDIFGVGEHHRLDYTVSSPAVVLSAIAQATKQIKLTSATTVLSTHDPVRVFEDFATLDVISNGRAEIIAGRGAFVESFPLFGYNLNDYDALFEENIKLLQQLNEEEVVTWEGQFRSSLKDAMIAPRPTQEKLPIWIGVGGTPESAIRAGRLGTGIALAILGGDPMRFKPLVDLYYQAGLEAGHARESLRVSVTGHTYISKETQQAKDEFYPYYTNYWSYVNKQRGMNTNISRADFEQMARPETALFVGSPQQIIEKILYQHELYGHERFIAQVDIGGQSYNSIAKVVEMLAIEVAPVVRRETSK</sequence>
<keyword evidence="5" id="KW-1185">Reference proteome</keyword>
<organism evidence="4 5">
    <name type="scientific">Psychrobacillus insolitus</name>
    <dbReference type="NCBI Taxonomy" id="1461"/>
    <lineage>
        <taxon>Bacteria</taxon>
        <taxon>Bacillati</taxon>
        <taxon>Bacillota</taxon>
        <taxon>Bacilli</taxon>
        <taxon>Bacillales</taxon>
        <taxon>Bacillaceae</taxon>
        <taxon>Psychrobacillus</taxon>
    </lineage>
</organism>
<dbReference type="InterPro" id="IPR011251">
    <property type="entry name" value="Luciferase-like_dom"/>
</dbReference>
<evidence type="ECO:0000259" key="3">
    <source>
        <dbReference type="Pfam" id="PF00296"/>
    </source>
</evidence>
<dbReference type="InterPro" id="IPR050766">
    <property type="entry name" value="Bact_Lucif_Oxidored"/>
</dbReference>
<dbReference type="GO" id="GO:0005829">
    <property type="term" value="C:cytosol"/>
    <property type="evidence" value="ECO:0007669"/>
    <property type="project" value="TreeGrafter"/>
</dbReference>
<dbReference type="Gene3D" id="3.20.20.30">
    <property type="entry name" value="Luciferase-like domain"/>
    <property type="match status" value="1"/>
</dbReference>
<dbReference type="Pfam" id="PF00296">
    <property type="entry name" value="Bac_luciferase"/>
    <property type="match status" value="1"/>
</dbReference>
<name>A0A2W7MEX6_9BACI</name>
<protein>
    <submittedName>
        <fullName evidence="4">Putative LLM family oxidoreductase</fullName>
    </submittedName>
</protein>
<evidence type="ECO:0000256" key="2">
    <source>
        <dbReference type="ARBA" id="ARBA00023033"/>
    </source>
</evidence>
<dbReference type="GO" id="GO:0004497">
    <property type="term" value="F:monooxygenase activity"/>
    <property type="evidence" value="ECO:0007669"/>
    <property type="project" value="UniProtKB-KW"/>
</dbReference>
<dbReference type="AlphaFoldDB" id="A0A2W7MEX6"/>
<evidence type="ECO:0000256" key="1">
    <source>
        <dbReference type="ARBA" id="ARBA00023002"/>
    </source>
</evidence>
<evidence type="ECO:0000313" key="5">
    <source>
        <dbReference type="Proteomes" id="UP000248646"/>
    </source>
</evidence>
<dbReference type="OrthoDB" id="9776438at2"/>
<reference evidence="4 5" key="1">
    <citation type="submission" date="2018-06" db="EMBL/GenBank/DDBJ databases">
        <title>Genomic Encyclopedia of Type Strains, Phase IV (KMG-IV): sequencing the most valuable type-strain genomes for metagenomic binning, comparative biology and taxonomic classification.</title>
        <authorList>
            <person name="Goeker M."/>
        </authorList>
    </citation>
    <scope>NUCLEOTIDE SEQUENCE [LARGE SCALE GENOMIC DNA]</scope>
    <source>
        <strain evidence="4 5">DSM 5</strain>
    </source>
</reference>
<accession>A0A2W7MEX6</accession>
<evidence type="ECO:0000313" key="4">
    <source>
        <dbReference type="EMBL" id="PZX03692.1"/>
    </source>
</evidence>
<gene>
    <name evidence="4" type="ORF">C7437_106117</name>
</gene>
<proteinExistence type="predicted"/>